<dbReference type="EMBL" id="CP064942">
    <property type="protein sequence ID" value="QPH55461.1"/>
    <property type="molecule type" value="Genomic_DNA"/>
</dbReference>
<evidence type="ECO:0000313" key="2">
    <source>
        <dbReference type="EMBL" id="QPH55461.1"/>
    </source>
</evidence>
<feature type="signal peptide" evidence="1">
    <location>
        <begin position="1"/>
        <end position="25"/>
    </location>
</feature>
<organism evidence="2 3">
    <name type="scientific">Pontivivens ytuae</name>
    <dbReference type="NCBI Taxonomy" id="2789856"/>
    <lineage>
        <taxon>Bacteria</taxon>
        <taxon>Pseudomonadati</taxon>
        <taxon>Pseudomonadota</taxon>
        <taxon>Alphaproteobacteria</taxon>
        <taxon>Rhodobacterales</taxon>
        <taxon>Paracoccaceae</taxon>
        <taxon>Pontivivens</taxon>
    </lineage>
</organism>
<name>A0A7S9QER1_9RHOB</name>
<evidence type="ECO:0000313" key="3">
    <source>
        <dbReference type="Proteomes" id="UP000594800"/>
    </source>
</evidence>
<dbReference type="Proteomes" id="UP000594800">
    <property type="component" value="Chromosome"/>
</dbReference>
<dbReference type="RefSeq" id="WP_196104660.1">
    <property type="nucleotide sequence ID" value="NZ_CP064942.1"/>
</dbReference>
<dbReference type="Gene3D" id="3.10.450.710">
    <property type="entry name" value="Tgt2/MlaC"/>
    <property type="match status" value="1"/>
</dbReference>
<feature type="chain" id="PRO_5032913852" evidence="1">
    <location>
        <begin position="26"/>
        <end position="198"/>
    </location>
</feature>
<dbReference type="InterPro" id="IPR042245">
    <property type="entry name" value="Tgt2/MlaC_sf"/>
</dbReference>
<proteinExistence type="predicted"/>
<dbReference type="AlphaFoldDB" id="A0A7S9QER1"/>
<sequence length="198" mass="21184">MTFPYRIRAAAAAALLAVAPLSVEALTPQEAQSLTQTIVTEVEGYVNSAQPLAAKQAAFKETMDRYADTGAIARYVLGAPWRTATPAQQEAFIAAFRDYVANKYGSQFSEYNGGSTAVNSARDLGQRGVVVMTTVTRPGASPVEVEWQFSDRSGQPLLIDIIAEGVSLLATERAAVSQMLDRRGGDIDALIRDLPTQG</sequence>
<dbReference type="InterPro" id="IPR008869">
    <property type="entry name" value="MlaC/ttg2D"/>
</dbReference>
<keyword evidence="3" id="KW-1185">Reference proteome</keyword>
<gene>
    <name evidence="2" type="ORF">I0K15_06925</name>
</gene>
<accession>A0A7S9QER1</accession>
<evidence type="ECO:0000256" key="1">
    <source>
        <dbReference type="SAM" id="SignalP"/>
    </source>
</evidence>
<dbReference type="Pfam" id="PF05494">
    <property type="entry name" value="MlaC"/>
    <property type="match status" value="1"/>
</dbReference>
<protein>
    <submittedName>
        <fullName evidence="2">ABC transporter substrate-binding protein</fullName>
    </submittedName>
</protein>
<dbReference type="KEGG" id="poz:I0K15_06925"/>
<keyword evidence="1" id="KW-0732">Signal</keyword>
<dbReference type="PANTHER" id="PTHR36573:SF1">
    <property type="entry name" value="INTERMEMBRANE PHOSPHOLIPID TRANSPORT SYSTEM BINDING PROTEIN MLAC"/>
    <property type="match status" value="1"/>
</dbReference>
<dbReference type="PANTHER" id="PTHR36573">
    <property type="entry name" value="INTERMEMBRANE PHOSPHOLIPID TRANSPORT SYSTEM BINDING PROTEIN MLAC"/>
    <property type="match status" value="1"/>
</dbReference>
<reference evidence="2 3" key="1">
    <citation type="submission" date="2020-11" db="EMBL/GenBank/DDBJ databases">
        <title>Description of Pontivivens ytuae sp. nov. isolated from deep sea sediment of Mariana Trench.</title>
        <authorList>
            <person name="Wang Z."/>
            <person name="Sun Q.-L."/>
            <person name="Xu X.-D."/>
            <person name="Tang Y.-Z."/>
            <person name="Zhang J."/>
        </authorList>
    </citation>
    <scope>NUCLEOTIDE SEQUENCE [LARGE SCALE GENOMIC DNA]</scope>
    <source>
        <strain evidence="2 3">MT2928</strain>
    </source>
</reference>